<evidence type="ECO:0000313" key="2">
    <source>
        <dbReference type="EMBL" id="PIP73239.1"/>
    </source>
</evidence>
<dbReference type="Gene3D" id="2.130.10.10">
    <property type="entry name" value="YVTN repeat-like/Quinoprotein amine dehydrogenase"/>
    <property type="match status" value="2"/>
</dbReference>
<dbReference type="SUPFAM" id="SSF50969">
    <property type="entry name" value="YVTN repeat-like/Quinoprotein amine dehydrogenase"/>
    <property type="match status" value="1"/>
</dbReference>
<dbReference type="EMBL" id="PCTL01000026">
    <property type="protein sequence ID" value="PIP73239.1"/>
    <property type="molecule type" value="Genomic_DNA"/>
</dbReference>
<evidence type="ECO:0000313" key="3">
    <source>
        <dbReference type="Proteomes" id="UP000230638"/>
    </source>
</evidence>
<dbReference type="AlphaFoldDB" id="A0A2H0CU51"/>
<dbReference type="PANTHER" id="PTHR47197">
    <property type="entry name" value="PROTEIN NIRF"/>
    <property type="match status" value="1"/>
</dbReference>
<dbReference type="Proteomes" id="UP000230638">
    <property type="component" value="Unassembled WGS sequence"/>
</dbReference>
<dbReference type="PANTHER" id="PTHR47197:SF3">
    <property type="entry name" value="DIHYDRO-HEME D1 DEHYDROGENASE"/>
    <property type="match status" value="1"/>
</dbReference>
<feature type="transmembrane region" description="Helical" evidence="1">
    <location>
        <begin position="12"/>
        <end position="37"/>
    </location>
</feature>
<organism evidence="2 3">
    <name type="scientific">Candidatus Lloydbacteria bacterium CG22_combo_CG10-13_8_21_14_all_47_15</name>
    <dbReference type="NCBI Taxonomy" id="1974635"/>
    <lineage>
        <taxon>Bacteria</taxon>
        <taxon>Candidatus Lloydiibacteriota</taxon>
    </lineage>
</organism>
<sequence length="562" mass="58878">MQTYKQTIKIGMFIGIVCSVVLAQTLNVFASPLVYVLSEVSGVAQDEGGIISIIDINDAYSITHVAEAGLDGVQTIATSPDHTTAYVSDRHNNVVYVINTESGTVEATIPVNNDGEIVISPDGTKGYIPDKSSAGNIWTLDLTTNTVSGSISVPHSPFFLALSPDGTRLYGNDDSQLYVIDATTDTLITAVNTSGGGQDLVVSPDGSKVYAVTYDISAVSVLDTATNLITNTIEMANPALGVGVGIDITTDGTKLYAANDIESKVTVIDTATETVSSTIDLGADKSPTIVVIAPDGTKAFVMNSHFNTGGTTEVAVIDTASDTLSTTISVPNAWWSFALGVIDREFTSTGTNVEITPTSLATLTFSEVTATGDTTVSATSTPPSVPEGFKLSKGDIYFDITTTATFTGTVQVCVNYTSDQGEGGLKFLHEESGVWVDRTTSLDTVNNIICGEVTSFSFFMVALQFGLPTQTFVRSTGEPIAEVVDFFSVDGDATLVIENGPNGTGTTASAIVKLNGETLALPKDFDNKHAILEIPVALPFGNSQLEVEIQGKPTGTLSVKII</sequence>
<keyword evidence="1" id="KW-0812">Transmembrane</keyword>
<dbReference type="InterPro" id="IPR015943">
    <property type="entry name" value="WD40/YVTN_repeat-like_dom_sf"/>
</dbReference>
<dbReference type="InterPro" id="IPR051200">
    <property type="entry name" value="Host-pathogen_enzymatic-act"/>
</dbReference>
<evidence type="ECO:0000256" key="1">
    <source>
        <dbReference type="SAM" id="Phobius"/>
    </source>
</evidence>
<keyword evidence="1" id="KW-0472">Membrane</keyword>
<accession>A0A2H0CU51</accession>
<keyword evidence="1" id="KW-1133">Transmembrane helix</keyword>
<gene>
    <name evidence="2" type="ORF">COW88_02495</name>
</gene>
<dbReference type="InterPro" id="IPR011044">
    <property type="entry name" value="Quino_amine_DH_bsu"/>
</dbReference>
<name>A0A2H0CU51_9BACT</name>
<comment type="caution">
    <text evidence="2">The sequence shown here is derived from an EMBL/GenBank/DDBJ whole genome shotgun (WGS) entry which is preliminary data.</text>
</comment>
<proteinExistence type="predicted"/>
<reference evidence="2 3" key="1">
    <citation type="submission" date="2017-09" db="EMBL/GenBank/DDBJ databases">
        <title>Depth-based differentiation of microbial function through sediment-hosted aquifers and enrichment of novel symbionts in the deep terrestrial subsurface.</title>
        <authorList>
            <person name="Probst A.J."/>
            <person name="Ladd B."/>
            <person name="Jarett J.K."/>
            <person name="Geller-Mcgrath D.E."/>
            <person name="Sieber C.M."/>
            <person name="Emerson J.B."/>
            <person name="Anantharaman K."/>
            <person name="Thomas B.C."/>
            <person name="Malmstrom R."/>
            <person name="Stieglmeier M."/>
            <person name="Klingl A."/>
            <person name="Woyke T."/>
            <person name="Ryan C.M."/>
            <person name="Banfield J.F."/>
        </authorList>
    </citation>
    <scope>NUCLEOTIDE SEQUENCE [LARGE SCALE GENOMIC DNA]</scope>
    <source>
        <strain evidence="2">CG22_combo_CG10-13_8_21_14_all_47_15</strain>
    </source>
</reference>
<protein>
    <submittedName>
        <fullName evidence="2">Uncharacterized protein</fullName>
    </submittedName>
</protein>